<evidence type="ECO:0000313" key="4">
    <source>
        <dbReference type="EMBL" id="PHH83544.1"/>
    </source>
</evidence>
<dbReference type="InterPro" id="IPR022771">
    <property type="entry name" value="WAPL_C"/>
</dbReference>
<accession>A0A2C5ZVQ2</accession>
<organism evidence="4 5">
    <name type="scientific">Ophiocordyceps australis</name>
    <dbReference type="NCBI Taxonomy" id="1399860"/>
    <lineage>
        <taxon>Eukaryota</taxon>
        <taxon>Fungi</taxon>
        <taxon>Dikarya</taxon>
        <taxon>Ascomycota</taxon>
        <taxon>Pezizomycotina</taxon>
        <taxon>Sordariomycetes</taxon>
        <taxon>Hypocreomycetidae</taxon>
        <taxon>Hypocreales</taxon>
        <taxon>Ophiocordycipitaceae</taxon>
        <taxon>Ophiocordyceps</taxon>
    </lineage>
</organism>
<evidence type="ECO:0000313" key="5">
    <source>
        <dbReference type="Proteomes" id="UP000224854"/>
    </source>
</evidence>
<dbReference type="PANTHER" id="PTHR22100:SF13">
    <property type="entry name" value="WINGS APART-LIKE PROTEIN HOMOLOG"/>
    <property type="match status" value="1"/>
</dbReference>
<sequence length="762" mass="82236">MSSRPPPIPQATGQKKLLTYGLVARRKQQKQGLKPLTATTTAKHNLTLSSTSVSPSQQQRTQTSSTSATPKDALVDGEPRQKRPHAVAFSSSANLSRHAPDIGKHGASGAGAGELGRDSFKYSVSKKKTPQLLSQREALSTSSTEPSQIAQGPAIFNQLSQPHTVGHDAQPTPPRRRRLIDALAAQRTVTPESDDDDEPEIQDDTRSRGSPSSLPLRRPVVTSKDLRVRPVALSNKKIKRTYTRSTSILHGRLEQSAAAVASVGVDDESALSDSHALGSCSPVSSLADDGYGEPGDDDSQPIIKSVHELRRAGANNRFADELDDLLGRIGKPSEASLTMRRNALSELTHRLPKESFCRQFRDHASRDKIARGVGSEYDVICAFLISSTLIIFLASGPAPHLLRQLADEGLGKMLCRMLRYYDDIDVIASQRKSNLSRSSKASLHDVKQSLLRDTSLWHGLSPTRLSPRTLSLRLLETVCRCADTQLLEHFACDLREHILLVAAEGAAETRQVIDEAKDAAAVDFALAVFSLELLSGTAATATQSGQDKVSTSVPKLPRTVAALLRRVLHRWPAQRGELEATTLRLAINTTNGPDDAAAFHDSDILSLIASRICLGFHGVQDALNGGNKLQTDLYDELLLILGVMINIVEHSPSARLSVEDTALDSLVKLWQANRLAAGEADSVEKSQISVAVGYLSVLLGYTCLEGAIRARVDADGAVVQPLVASIRQFAAVCRSVGSRVHELESLLGQLELRIARSVSLGS</sequence>
<dbReference type="Proteomes" id="UP000224854">
    <property type="component" value="Unassembled WGS sequence"/>
</dbReference>
<comment type="caution">
    <text evidence="4">The sequence shown here is derived from an EMBL/GenBank/DDBJ whole genome shotgun (WGS) entry which is preliminary data.</text>
</comment>
<dbReference type="EMBL" id="NJEU01000009">
    <property type="protein sequence ID" value="PHH83544.1"/>
    <property type="molecule type" value="Genomic_DNA"/>
</dbReference>
<dbReference type="Gene3D" id="1.25.10.10">
    <property type="entry name" value="Leucine-rich Repeat Variant"/>
    <property type="match status" value="1"/>
</dbReference>
<feature type="domain" description="Wings apart-like protein C-terminal" evidence="3">
    <location>
        <begin position="303"/>
        <end position="652"/>
    </location>
</feature>
<feature type="compositionally biased region" description="Polar residues" evidence="2">
    <location>
        <begin position="131"/>
        <end position="148"/>
    </location>
</feature>
<dbReference type="InterPro" id="IPR039874">
    <property type="entry name" value="WAPL"/>
</dbReference>
<dbReference type="InterPro" id="IPR011989">
    <property type="entry name" value="ARM-like"/>
</dbReference>
<feature type="compositionally biased region" description="Low complexity" evidence="2">
    <location>
        <begin position="47"/>
        <end position="69"/>
    </location>
</feature>
<name>A0A2C5ZVQ2_9HYPO</name>
<evidence type="ECO:0000256" key="1">
    <source>
        <dbReference type="ARBA" id="ARBA00006854"/>
    </source>
</evidence>
<feature type="region of interest" description="Disordered" evidence="2">
    <location>
        <begin position="186"/>
        <end position="221"/>
    </location>
</feature>
<dbReference type="AlphaFoldDB" id="A0A2C5ZVQ2"/>
<dbReference type="PANTHER" id="PTHR22100">
    <property type="entry name" value="WINGS APART-LIKE PROTEIN HOMOLOG"/>
    <property type="match status" value="1"/>
</dbReference>
<dbReference type="Pfam" id="PF07814">
    <property type="entry name" value="WAPL"/>
    <property type="match status" value="1"/>
</dbReference>
<feature type="compositionally biased region" description="Low complexity" evidence="2">
    <location>
        <begin position="208"/>
        <end position="219"/>
    </location>
</feature>
<feature type="region of interest" description="Disordered" evidence="2">
    <location>
        <begin position="26"/>
        <end position="115"/>
    </location>
</feature>
<feature type="region of interest" description="Disordered" evidence="2">
    <location>
        <begin position="127"/>
        <end position="148"/>
    </location>
</feature>
<feature type="compositionally biased region" description="Polar residues" evidence="2">
    <location>
        <begin position="37"/>
        <end position="46"/>
    </location>
</feature>
<proteinExistence type="inferred from homology"/>
<evidence type="ECO:0000259" key="3">
    <source>
        <dbReference type="Pfam" id="PF07814"/>
    </source>
</evidence>
<evidence type="ECO:0000256" key="2">
    <source>
        <dbReference type="SAM" id="MobiDB-lite"/>
    </source>
</evidence>
<feature type="compositionally biased region" description="Acidic residues" evidence="2">
    <location>
        <begin position="192"/>
        <end position="202"/>
    </location>
</feature>
<dbReference type="OrthoDB" id="78088at2759"/>
<keyword evidence="5" id="KW-1185">Reference proteome</keyword>
<gene>
    <name evidence="4" type="ORF">CDD82_7585</name>
</gene>
<comment type="similarity">
    <text evidence="1">Belongs to the WAPL family.</text>
</comment>
<protein>
    <recommendedName>
        <fullName evidence="3">Wings apart-like protein C-terminal domain-containing protein</fullName>
    </recommendedName>
</protein>
<reference evidence="4 5" key="1">
    <citation type="submission" date="2017-06" db="EMBL/GenBank/DDBJ databases">
        <title>Ant-infecting Ophiocordyceps genomes reveal a high diversity of potential behavioral manipulation genes and a possible major role for enterotoxins.</title>
        <authorList>
            <person name="De Bekker C."/>
            <person name="Evans H.C."/>
            <person name="Brachmann A."/>
            <person name="Hughes D.P."/>
        </authorList>
    </citation>
    <scope>NUCLEOTIDE SEQUENCE [LARGE SCALE GENOMIC DNA]</scope>
    <source>
        <strain evidence="4 5">1348a</strain>
    </source>
</reference>